<dbReference type="EMBL" id="JBHUPG010000009">
    <property type="protein sequence ID" value="MFD2911396.1"/>
    <property type="molecule type" value="Genomic_DNA"/>
</dbReference>
<name>A0ABW5ZFX5_9BACL</name>
<organism evidence="1 2">
    <name type="scientific">Jeotgalibacillus terrae</name>
    <dbReference type="NCBI Taxonomy" id="587735"/>
    <lineage>
        <taxon>Bacteria</taxon>
        <taxon>Bacillati</taxon>
        <taxon>Bacillota</taxon>
        <taxon>Bacilli</taxon>
        <taxon>Bacillales</taxon>
        <taxon>Caryophanaceae</taxon>
        <taxon>Jeotgalibacillus</taxon>
    </lineage>
</organism>
<proteinExistence type="predicted"/>
<comment type="caution">
    <text evidence="1">The sequence shown here is derived from an EMBL/GenBank/DDBJ whole genome shotgun (WGS) entry which is preliminary data.</text>
</comment>
<evidence type="ECO:0000313" key="1">
    <source>
        <dbReference type="EMBL" id="MFD2911396.1"/>
    </source>
</evidence>
<keyword evidence="2" id="KW-1185">Reference proteome</keyword>
<evidence type="ECO:0000313" key="2">
    <source>
        <dbReference type="Proteomes" id="UP001597561"/>
    </source>
</evidence>
<dbReference type="RefSeq" id="WP_204730090.1">
    <property type="nucleotide sequence ID" value="NZ_JAFBDK010000013.1"/>
</dbReference>
<sequence>MNIKQITFLEAMKLVDEGNISNLFIEKNGVIEMCDLIELTKAEFLKIPFTEMAGRSYFILEGE</sequence>
<dbReference type="Proteomes" id="UP001597561">
    <property type="component" value="Unassembled WGS sequence"/>
</dbReference>
<accession>A0ABW5ZFX5</accession>
<protein>
    <submittedName>
        <fullName evidence="1">Uncharacterized protein</fullName>
    </submittedName>
</protein>
<reference evidence="2" key="1">
    <citation type="journal article" date="2019" name="Int. J. Syst. Evol. Microbiol.">
        <title>The Global Catalogue of Microorganisms (GCM) 10K type strain sequencing project: providing services to taxonomists for standard genome sequencing and annotation.</title>
        <authorList>
            <consortium name="The Broad Institute Genomics Platform"/>
            <consortium name="The Broad Institute Genome Sequencing Center for Infectious Disease"/>
            <person name="Wu L."/>
            <person name="Ma J."/>
        </authorList>
    </citation>
    <scope>NUCLEOTIDE SEQUENCE [LARGE SCALE GENOMIC DNA]</scope>
    <source>
        <strain evidence="2">KCTC 13528</strain>
    </source>
</reference>
<gene>
    <name evidence="1" type="ORF">ACFS5P_05875</name>
</gene>